<keyword evidence="2" id="KW-0819">tRNA processing</keyword>
<accession>A0A832DDR8</accession>
<evidence type="ECO:0000259" key="5">
    <source>
        <dbReference type="Pfam" id="PF01951"/>
    </source>
</evidence>
<sequence length="142" mass="16480">MNLASKHKYISHTADIAFEIEADSLEELFGEAFRVWLISIVELSEFETESSIDIEIKAESLEQLLVDFLNEVNFLLLVRKILCVNVVKIKIDEKSFSLFARMKYQPLSEKTELKEEIKSVTYHQMEILNSNGKYKAKVVFDI</sequence>
<evidence type="ECO:0000256" key="2">
    <source>
        <dbReference type="ARBA" id="ARBA00022694"/>
    </source>
</evidence>
<feature type="domain" description="Archease" evidence="5">
    <location>
        <begin position="8"/>
        <end position="142"/>
    </location>
</feature>
<reference evidence="6" key="1">
    <citation type="journal article" date="2020" name="mSystems">
        <title>Genome- and Community-Level Interaction Insights into Carbon Utilization and Element Cycling Functions of Hydrothermarchaeota in Hydrothermal Sediment.</title>
        <authorList>
            <person name="Zhou Z."/>
            <person name="Liu Y."/>
            <person name="Xu W."/>
            <person name="Pan J."/>
            <person name="Luo Z.H."/>
            <person name="Li M."/>
        </authorList>
    </citation>
    <scope>NUCLEOTIDE SEQUENCE [LARGE SCALE GENOMIC DNA]</scope>
    <source>
        <strain evidence="6">SpSt-500</strain>
    </source>
</reference>
<keyword evidence="4" id="KW-0106">Calcium</keyword>
<dbReference type="EMBL" id="DSVI01000004">
    <property type="protein sequence ID" value="HGT46759.1"/>
    <property type="molecule type" value="Genomic_DNA"/>
</dbReference>
<dbReference type="AlphaFoldDB" id="A0A832DDR8"/>
<dbReference type="InterPro" id="IPR002804">
    <property type="entry name" value="Archease"/>
</dbReference>
<dbReference type="Gene3D" id="3.55.10.10">
    <property type="entry name" value="Archease domain"/>
    <property type="match status" value="1"/>
</dbReference>
<comment type="caution">
    <text evidence="6">The sequence shown here is derived from an EMBL/GenBank/DDBJ whole genome shotgun (WGS) entry which is preliminary data.</text>
</comment>
<evidence type="ECO:0000313" key="6">
    <source>
        <dbReference type="EMBL" id="HGT46759.1"/>
    </source>
</evidence>
<dbReference type="GO" id="GO:0008033">
    <property type="term" value="P:tRNA processing"/>
    <property type="evidence" value="ECO:0007669"/>
    <property type="project" value="UniProtKB-KW"/>
</dbReference>
<organism evidence="6">
    <name type="scientific">Ignavibacterium album</name>
    <dbReference type="NCBI Taxonomy" id="591197"/>
    <lineage>
        <taxon>Bacteria</taxon>
        <taxon>Pseudomonadati</taxon>
        <taxon>Ignavibacteriota</taxon>
        <taxon>Ignavibacteria</taxon>
        <taxon>Ignavibacteriales</taxon>
        <taxon>Ignavibacteriaceae</taxon>
        <taxon>Ignavibacterium</taxon>
    </lineage>
</organism>
<dbReference type="InterPro" id="IPR023572">
    <property type="entry name" value="Archease_dom"/>
</dbReference>
<comment type="similarity">
    <text evidence="1">Belongs to the archease family.</text>
</comment>
<evidence type="ECO:0000256" key="3">
    <source>
        <dbReference type="ARBA" id="ARBA00022723"/>
    </source>
</evidence>
<gene>
    <name evidence="6" type="ORF">ENS56_01850</name>
</gene>
<proteinExistence type="inferred from homology"/>
<keyword evidence="3" id="KW-0479">Metal-binding</keyword>
<dbReference type="PANTHER" id="PTHR12682">
    <property type="entry name" value="ARCHEASE"/>
    <property type="match status" value="1"/>
</dbReference>
<dbReference type="Pfam" id="PF01951">
    <property type="entry name" value="Archease"/>
    <property type="match status" value="1"/>
</dbReference>
<evidence type="ECO:0000256" key="1">
    <source>
        <dbReference type="ARBA" id="ARBA00007963"/>
    </source>
</evidence>
<protein>
    <submittedName>
        <fullName evidence="6">Archease</fullName>
    </submittedName>
</protein>
<name>A0A832DDR8_9BACT</name>
<evidence type="ECO:0000256" key="4">
    <source>
        <dbReference type="ARBA" id="ARBA00022837"/>
    </source>
</evidence>
<dbReference type="InterPro" id="IPR036820">
    <property type="entry name" value="Archease_dom_sf"/>
</dbReference>
<dbReference type="PANTHER" id="PTHR12682:SF11">
    <property type="entry name" value="PROTEIN ARCHEASE"/>
    <property type="match status" value="1"/>
</dbReference>
<dbReference type="SUPFAM" id="SSF69819">
    <property type="entry name" value="MTH1598-like"/>
    <property type="match status" value="1"/>
</dbReference>
<dbReference type="GO" id="GO:0046872">
    <property type="term" value="F:metal ion binding"/>
    <property type="evidence" value="ECO:0007669"/>
    <property type="project" value="UniProtKB-KW"/>
</dbReference>